<dbReference type="EMBL" id="QUMS01000001">
    <property type="protein sequence ID" value="REG10892.1"/>
    <property type="molecule type" value="Genomic_DNA"/>
</dbReference>
<dbReference type="SUPFAM" id="SSF54665">
    <property type="entry name" value="CO dehydrogenase molybdoprotein N-domain-like"/>
    <property type="match status" value="1"/>
</dbReference>
<dbReference type="PANTHER" id="PTHR11908:SF157">
    <property type="entry name" value="XANTHINE DEHYDROGENASE SUBUNIT D-RELATED"/>
    <property type="match status" value="1"/>
</dbReference>
<dbReference type="GO" id="GO:0005506">
    <property type="term" value="F:iron ion binding"/>
    <property type="evidence" value="ECO:0007669"/>
    <property type="project" value="InterPro"/>
</dbReference>
<dbReference type="InterPro" id="IPR000674">
    <property type="entry name" value="Ald_Oxase/Xan_DH_a/b"/>
</dbReference>
<dbReference type="InterPro" id="IPR016208">
    <property type="entry name" value="Ald_Oxase/xanthine_DH-like"/>
</dbReference>
<dbReference type="RefSeq" id="WP_116224043.1">
    <property type="nucleotide sequence ID" value="NZ_AP018437.1"/>
</dbReference>
<keyword evidence="3" id="KW-1185">Reference proteome</keyword>
<sequence length="742" mass="80176">MTDRLVGKSITRIDVKDKVTGHAMYPGDFSRPNQTYMKVVFAERPHAIVKSIDSSKAEAMDGVLMVLTAKDVPHNLYGLMKADQPVLCGPGGDAPNTDRVRFVGDQIALVIAENEEIATRAAGLIKVEFEDLPVVPTIEKAMEKDAIQLFSDCPGNEMCHFKIRYGDIDKGFEAADVIIESDYYTPAQEHVFLQPEAGLAYVDEEERVTVIVAGQWTHEDQEQIAHSLNLPLDKVRVIYPAIGGAFGGREDMSVQIILALAALKLHEAGIDRPVKTVWSRRESLIGHHKRHPYKIHTKSGATRDGKLTALEAEIIADSGAYMYTSNKVLANATLMISGPYFIPNVKVDTKAVATNTVPNGAFRGFGGPQACFAAEMQMSKLAEALGMDPVEFRLLNTIREGQELPVRTAPPKGISIDHVIQTCAEAAGWHKENGKWVRPEHLEGEGEVVHGIGISAGYKNVGFSYGAPENCWAGIEIFGADEIEQVIVKHAGADVGQGAHSLFVQIAADVIGVPLEKVKIIASDTAQTGNSGSASASRMTFMAGNAIIGAAEAALAKWKSEERPAEATYVYRPPATTPMDPETGECTPNFSYGYAADAIEVSVNIKTGKVLINKVICSDDVGRAINPQQVKGQIEGAVVQAAGYSLLEDFLHDKDGKVITDSLAKYLVPTILDIPDKTETIIIEDNDPIGPMGARGVGEMPYMPFAPAVLAAVHDAIGVWYNRFPLTEERILEGLGVLKKGI</sequence>
<dbReference type="InterPro" id="IPR037165">
    <property type="entry name" value="AldOxase/xan_DH_Mopterin-bd_sf"/>
</dbReference>
<protein>
    <submittedName>
        <fullName evidence="2">CO/xanthine dehydrogenase Mo-binding subunit</fullName>
    </submittedName>
</protein>
<dbReference type="Gene3D" id="3.30.365.10">
    <property type="entry name" value="Aldehyde oxidase/xanthine dehydrogenase, molybdopterin binding domain"/>
    <property type="match status" value="4"/>
</dbReference>
<dbReference type="GO" id="GO:0016491">
    <property type="term" value="F:oxidoreductase activity"/>
    <property type="evidence" value="ECO:0007669"/>
    <property type="project" value="InterPro"/>
</dbReference>
<dbReference type="Pfam" id="PF01315">
    <property type="entry name" value="Ald_Xan_dh_C"/>
    <property type="match status" value="1"/>
</dbReference>
<evidence type="ECO:0000313" key="2">
    <source>
        <dbReference type="EMBL" id="REG10892.1"/>
    </source>
</evidence>
<dbReference type="SMART" id="SM01008">
    <property type="entry name" value="Ald_Xan_dh_C"/>
    <property type="match status" value="1"/>
</dbReference>
<evidence type="ECO:0000313" key="3">
    <source>
        <dbReference type="Proteomes" id="UP000256388"/>
    </source>
</evidence>
<dbReference type="Pfam" id="PF02738">
    <property type="entry name" value="MoCoBD_1"/>
    <property type="match status" value="1"/>
</dbReference>
<feature type="domain" description="Aldehyde oxidase/xanthine dehydrogenase a/b hammerhead" evidence="1">
    <location>
        <begin position="20"/>
        <end position="133"/>
    </location>
</feature>
<accession>A0A347ZTA2</accession>
<dbReference type="OrthoDB" id="9759099at2"/>
<dbReference type="InterPro" id="IPR036856">
    <property type="entry name" value="Ald_Oxase/Xan_DH_a/b_sf"/>
</dbReference>
<organism evidence="2 3">
    <name type="scientific">Pelolinea submarina</name>
    <dbReference type="NCBI Taxonomy" id="913107"/>
    <lineage>
        <taxon>Bacteria</taxon>
        <taxon>Bacillati</taxon>
        <taxon>Chloroflexota</taxon>
        <taxon>Anaerolineae</taxon>
        <taxon>Anaerolineales</taxon>
        <taxon>Anaerolineaceae</taxon>
        <taxon>Pelolinea</taxon>
    </lineage>
</organism>
<dbReference type="Gene3D" id="3.90.1170.50">
    <property type="entry name" value="Aldehyde oxidase/xanthine dehydrogenase, a/b hammerhead"/>
    <property type="match status" value="1"/>
</dbReference>
<dbReference type="AlphaFoldDB" id="A0A347ZTA2"/>
<name>A0A347ZTA2_9CHLR</name>
<proteinExistence type="predicted"/>
<dbReference type="InterPro" id="IPR008274">
    <property type="entry name" value="AldOxase/xan_DH_MoCoBD1"/>
</dbReference>
<dbReference type="Pfam" id="PF20256">
    <property type="entry name" value="MoCoBD_2"/>
    <property type="match status" value="2"/>
</dbReference>
<gene>
    <name evidence="2" type="ORF">DFR64_0760</name>
</gene>
<dbReference type="PANTHER" id="PTHR11908">
    <property type="entry name" value="XANTHINE DEHYDROGENASE"/>
    <property type="match status" value="1"/>
</dbReference>
<comment type="caution">
    <text evidence="2">The sequence shown here is derived from an EMBL/GenBank/DDBJ whole genome shotgun (WGS) entry which is preliminary data.</text>
</comment>
<evidence type="ECO:0000259" key="1">
    <source>
        <dbReference type="SMART" id="SM01008"/>
    </source>
</evidence>
<reference evidence="2 3" key="1">
    <citation type="submission" date="2018-08" db="EMBL/GenBank/DDBJ databases">
        <title>Genomic Encyclopedia of Type Strains, Phase IV (KMG-IV): sequencing the most valuable type-strain genomes for metagenomic binning, comparative biology and taxonomic classification.</title>
        <authorList>
            <person name="Goeker M."/>
        </authorList>
    </citation>
    <scope>NUCLEOTIDE SEQUENCE [LARGE SCALE GENOMIC DNA]</scope>
    <source>
        <strain evidence="2 3">DSM 23923</strain>
    </source>
</reference>
<dbReference type="Proteomes" id="UP000256388">
    <property type="component" value="Unassembled WGS sequence"/>
</dbReference>
<dbReference type="SUPFAM" id="SSF56003">
    <property type="entry name" value="Molybdenum cofactor-binding domain"/>
    <property type="match status" value="1"/>
</dbReference>
<dbReference type="InterPro" id="IPR046867">
    <property type="entry name" value="AldOxase/xan_DH_MoCoBD2"/>
</dbReference>